<dbReference type="Proteomes" id="UP000278149">
    <property type="component" value="Unassembled WGS sequence"/>
</dbReference>
<organism evidence="2 3">
    <name type="scientific">Candidatus Korarchaeum cryptofilum</name>
    <dbReference type="NCBI Taxonomy" id="498846"/>
    <lineage>
        <taxon>Archaea</taxon>
        <taxon>Thermoproteota</taxon>
        <taxon>Candidatus Korarchaeia</taxon>
        <taxon>Candidatus Korarchaeales</taxon>
        <taxon>Candidatus Korarchaeaceae</taxon>
        <taxon>Candidatus Korarchaeum</taxon>
    </lineage>
</organism>
<sequence length="554" mass="61948">MRYLCLVVLLLLMIAPIIASAQVSYEVEDESVVLEIEESGDVLLSYNLTIHVTSGTVARYVAIGMPNSRFDVMKALEMRDGEAREVEYEKVIEESYYAVKMHPTTPINAGESRTYHLEVVLKDFIYEDSMNPGNVGLEFIPSWFDARVRSLRLWIILPPGVDNSNKVRNQPDYDNLILLEDGRLALYWERHDLPPGYKFDVGVSLPKEYVRSYVKGSESESLLPAVIGLIFLGAVVFSIFFIASTVKSLIEKSVYKPPEVSVESLGVNKNLRPPEVAYLKKLEGREISYGRILATIALELSNKGLIRVKSVEPLDIEKLNNSSSQLRAYEKVFLDCLNGGTPSEDCLVNVIKSLHSRVNREISGYSRLGTIAHYEKLVNSIWKEISQAPMEKRLEILKENLPWLLTDENFERNLKKYLKEGLSPDQISRPIGGTWPLEDTWIWIPRGGTIYIPLPREPARPRDVGGRPEARPEVEAPVISIEKAADSIARSIEGFSSSIVRNMEDFSNKIARTITPERPRGSSERHTLSCACVSCACACACVSCACACAGGGVR</sequence>
<dbReference type="EMBL" id="RCOR01000006">
    <property type="protein sequence ID" value="RSN70566.1"/>
    <property type="molecule type" value="Genomic_DNA"/>
</dbReference>
<dbReference type="RefSeq" id="WP_125740498.1">
    <property type="nucleotide sequence ID" value="NZ_RCOR01000006.1"/>
</dbReference>
<gene>
    <name evidence="2" type="ORF">D9Q81_00735</name>
</gene>
<evidence type="ECO:0008006" key="4">
    <source>
        <dbReference type="Google" id="ProtNLM"/>
    </source>
</evidence>
<name>A0A429G9U9_9CREN</name>
<keyword evidence="1" id="KW-1133">Transmembrane helix</keyword>
<proteinExistence type="predicted"/>
<keyword evidence="1" id="KW-0812">Transmembrane</keyword>
<evidence type="ECO:0000313" key="2">
    <source>
        <dbReference type="EMBL" id="RSN70566.1"/>
    </source>
</evidence>
<accession>A0A429G9U9</accession>
<evidence type="ECO:0000256" key="1">
    <source>
        <dbReference type="SAM" id="Phobius"/>
    </source>
</evidence>
<dbReference type="AlphaFoldDB" id="A0A429G9U9"/>
<comment type="caution">
    <text evidence="2">The sequence shown here is derived from an EMBL/GenBank/DDBJ whole genome shotgun (WGS) entry which is preliminary data.</text>
</comment>
<reference evidence="2 3" key="1">
    <citation type="submission" date="2018-10" db="EMBL/GenBank/DDBJ databases">
        <title>Co-occurring genomic capacity for anaerobic methane metabolism and dissimilatory sulfite reduction discovered in the Korarchaeota.</title>
        <authorList>
            <person name="Mckay L.J."/>
            <person name="Dlakic M."/>
            <person name="Fields M.W."/>
            <person name="Delmont T.O."/>
            <person name="Eren A.M."/>
            <person name="Jay Z.J."/>
            <person name="Klingelsmith K.B."/>
            <person name="Rusch D.B."/>
            <person name="Inskeep W.P."/>
        </authorList>
    </citation>
    <scope>NUCLEOTIDE SEQUENCE [LARGE SCALE GENOMIC DNA]</scope>
    <source>
        <strain evidence="2 3">WS</strain>
    </source>
</reference>
<keyword evidence="1" id="KW-0472">Membrane</keyword>
<evidence type="ECO:0000313" key="3">
    <source>
        <dbReference type="Proteomes" id="UP000278149"/>
    </source>
</evidence>
<protein>
    <recommendedName>
        <fullName evidence="4">DUF2207 domain-containing protein</fullName>
    </recommendedName>
</protein>
<feature type="transmembrane region" description="Helical" evidence="1">
    <location>
        <begin position="222"/>
        <end position="243"/>
    </location>
</feature>